<comment type="similarity">
    <text evidence="5">Belongs to the NRP synthetase family.</text>
</comment>
<dbReference type="SUPFAM" id="SSF52777">
    <property type="entry name" value="CoA-dependent acyltransferases"/>
    <property type="match status" value="14"/>
</dbReference>
<gene>
    <name evidence="8" type="ORF">P170DRAFT_372685</name>
</gene>
<dbReference type="Gene3D" id="3.30.559.30">
    <property type="entry name" value="Nonribosomal peptide synthetase, condensation domain"/>
    <property type="match status" value="7"/>
</dbReference>
<dbReference type="STRING" id="1392250.A0A2I2GMF7"/>
<proteinExistence type="inferred from homology"/>
<dbReference type="SUPFAM" id="SSF53474">
    <property type="entry name" value="alpha/beta-Hydrolases"/>
    <property type="match status" value="1"/>
</dbReference>
<dbReference type="InterPro" id="IPR006162">
    <property type="entry name" value="Ppantetheine_attach_site"/>
</dbReference>
<dbReference type="Proteomes" id="UP000234275">
    <property type="component" value="Unassembled WGS sequence"/>
</dbReference>
<feature type="domain" description="Carrier" evidence="7">
    <location>
        <begin position="6299"/>
        <end position="6373"/>
    </location>
</feature>
<evidence type="ECO:0000313" key="8">
    <source>
        <dbReference type="EMBL" id="PLB54055.1"/>
    </source>
</evidence>
<dbReference type="GO" id="GO:0031177">
    <property type="term" value="F:phosphopantetheine binding"/>
    <property type="evidence" value="ECO:0007669"/>
    <property type="project" value="InterPro"/>
</dbReference>
<protein>
    <submittedName>
        <fullName evidence="8">Putative nonribosomal peptide synthase</fullName>
    </submittedName>
</protein>
<dbReference type="InterPro" id="IPR045851">
    <property type="entry name" value="AMP-bd_C_sf"/>
</dbReference>
<dbReference type="InterPro" id="IPR042099">
    <property type="entry name" value="ANL_N_sf"/>
</dbReference>
<dbReference type="NCBIfam" id="TIGR01733">
    <property type="entry name" value="AA-adenyl-dom"/>
    <property type="match status" value="6"/>
</dbReference>
<evidence type="ECO:0000256" key="3">
    <source>
        <dbReference type="ARBA" id="ARBA00022598"/>
    </source>
</evidence>
<dbReference type="GO" id="GO:0005737">
    <property type="term" value="C:cytoplasm"/>
    <property type="evidence" value="ECO:0007669"/>
    <property type="project" value="TreeGrafter"/>
</dbReference>
<dbReference type="InterPro" id="IPR009081">
    <property type="entry name" value="PP-bd_ACP"/>
</dbReference>
<dbReference type="PROSITE" id="PS00455">
    <property type="entry name" value="AMP_BINDING"/>
    <property type="match status" value="6"/>
</dbReference>
<dbReference type="Pfam" id="PF00975">
    <property type="entry name" value="Thioesterase"/>
    <property type="match status" value="1"/>
</dbReference>
<accession>A0A2I2GMF7</accession>
<keyword evidence="9" id="KW-1185">Reference proteome</keyword>
<dbReference type="Gene3D" id="3.40.50.12780">
    <property type="entry name" value="N-terminal domain of ligase-like"/>
    <property type="match status" value="5"/>
</dbReference>
<sequence>MGSINMSEMVPTGVQSLHLASRMQEEMILSTAADPLHRSYIETYHFHTHQRVDAVRLNDAVHRIADNHAILRSIFTSSGTSESAKVQIAVLKPEYVRQRAQLLAIVPSTNSKHLPVIEFEFADLAALDGTEWKGSMPWKLSLAELPDRGEWRITLSYHHSLMDGSSARSVMAWIRQETSFPGSVTETSDFFEMDRELAPLRCQSIRAALEGSLRNVNPPAPLGQNKQSPSIQTHEIVRTVSTQFSARLDQAAVPAWVARLALSITLCTFQNANEAVFLEMTSGRKNLSSNVRHTVGPTLIPQIRTVSLGEDDSLGSKAQSLRSSRDISHAFSVGELKSLAPTLSREIQVCLVCQTNESYPSNGIGDWEWRGVDTENDLPFLVELMPGQGTSFHVKIRYHQPTFELGYAQEFLRYFCRALQWLEEVNREIGNWTLTAAITKLTSLGNYAKHYTELSKKPYVQNDSCAHHLIDETAAKWPKKIALQFENDGFVTYAELARRSTELADILRAQLPSEISQPLVPICFDKSLEMVVTILAVLKAGAAYVPLDPSHPEERLEAILRSCKASLVLWGSLQCPTTLSAACSSLGVQLKTIDQLICLDAGALKADRQPQQSASSLAYVLFTSGSTGTPKGVMVEHRNLVAFMVAGEGNADGSWTSTRLQLAAYSFDVSIGDLFANLWQGGRLALVPRDKMLSDLNYWLEETCSSHIALTPTVGDLILPSMPARLKTFMFGGETFHRSFLAQAPTEAKVWNTCGPTETVVDVACCVLDPANPTTTPIGRPFGACSLYIVRPGTNAVLPPQAVGEICVAGPQVSRGYLGREDLTARVFIPDPFSHSRKGRMYRTGDFGKLDADGAVEHLGRIDSQVKLRGLRVETGEVEAVIKQSSAALAHVCVDVHQSVSGEDTLVAWLVASGGQDDEDARQVWKRDVLVGCQRRLPGYMIPAVWILVSELPLTTSAKLHRRTLHAWFQQTEKGVSLDGIVPLSAPEQQTRTPVKIVATERERTLAAKCAAILSIDSAEISMNSNFISLGGSSLQAMRLITSLRQEGIDCSLARVLGPTTLGELAAEPSSEKNEPQDLVEARNWSSNIQGWETAVGSVGIAPGAVEALYPCTPLQEGLISTSLQTNSSAYVANMTIGLGDVLDQQRFEKAWQAIVSRHSILRTAFLSSSGVEDYRASEHNFFQVVLRASSEQVIRLSDLKTNVLSFQLGTIPLSGRVVRAAEGDWTLQLDMHHVLYDEAYLSRLVTELSLEYEQQTLGSTLDQLSPSSSFANFASALHARDSDNTRQFWKSYLDGMVPATWPIAGGLHTTDAGKGAVERRSQEWKGDVRRLARSLQVTPAAVIRAALAITIAEHSDVEDVVIGEVSSGRMDHESFVLGPCAATHPVRIHVDRSSPSLQDVASRALESYLKVLPHQHYGLASIRKETSNPDMMPFQTLFVHQEAYDKSFQSDKTFKLESIELGNLGFPLVVESRSSHETGIITIECSFNHTKISSTNVEWVLRHLSRALDLLLIAKETESSNDLPMGILDKNEEKILVEWSIKPDDPLIMSQAAAEKLCIHELADKQAHETPEKVAVQVDQEEFITFRQLKEQSDKVAHALTGRLEDTYSDLSVDRQPIVPICFDKSAAMIIAMLAVLKSGSAWVPIDPRHPRDRIESIIHQTDARLIVCGPTAVRVNLQEAADSRGAVAIDLNDLIRSRGIARAPFRRPTPSSLAYILFTSGSTGTPKGVMLEHRNAVAFVLAQEQDLMGTWTSVRFQLAVYTFDAAVWEIFMPLSIGGRVALATAPDFLLTLPEWFERTSTTHIFITPRAADLLADRVPPYLRTLAIGGEAFNLSILPRLPQECRILNVFGPTETTILVATFLVPREDMERQNMPIGRPLGASQIYILRPGTTNRVVIGAVGEICVGGPQVARGYLGRPTTTKEVFVENPYRPGERLYRTGDLGRFSDRGVVEHLGRIDGQIKLRGLRIETAEIESVCLRHPQVNACVVIVLSRAEGDVLVGFAQIGDSQGAVNSPKWAAIEKELNNLLGDNVPGYMIPSRIIGSDQIPITSHGKVDRRALQAQAKALDQQGHLLRADLGANTTLVKGSLEDRVAEVWSRALGIEKALISPDVGFARLGGDSIRAIRLLSMLRAAGFDLNIVDVSNQSTVSTQAQKASVNQRRPSSQPAVIPDDPAEMGWVELGPIASMYGDLQQRAGNSHDNDINHFNQSMLLDVTGVPIKSLQSALHGIQRHHDMLRVVVDWGFDSPVSSWRMKVLPWSQATPVILLPTRLVTRDILRLQLSARVRGLDIRQGKVMDAALYQEHGSERTLLFWTIHHFVVDIVSWQLLLQDLNTILRATDKQASLQPTLTSFPKWTLAGKADSLDDANPAQSGHRRILSKRDQVMMEDSPLWLRNPSCAKADSYIQIKSSARIDGMLTQFLLGSANDIFGTEPLDLLLTAMGMTVGRLLKDEIGQLEVGLETHGRHVRHDTMDVSRTVGWFTAILPLLLDCTSNSSSIEKLVRHTKDRRAQIMHQNMGFRQFVDGRWKNQNPTEGPFSLVLNYQGIREEQACTSDETVRPATVPGVEWQETSENAVPLSFAWIEVYVQGKETHVECSWPGEPGFEIDDVAAVFAGQVEKVCQALNSHPQGLSPLIACSSSSAFGLISEDFVDRIYELFEKDGIPTHTELEDIVPCTPMQRALIFEGLANSAACSYITSRVWKLASGEASITRARKAVTSLVRRHEVLRTRSFVDTLEGPINLVFKPNERTMSRTIETVEVRDSTQVAAEVDRITNDSQAGHPLIKPFCARIVYSADLQNVQLSWRLHHSLVDAWSQDIIFNELVLLLVEAEPEASMTPRPSYGSFARFISTADFSEDSKFWAQSFANYDPAPIPASILAPNPETADAIVIEQVCGFQSLLNWGVSPGALLSLAWSVVLSEVLDSDDVTHGMLFSGRNVPVLGVEDIVGPCITTVPIRTHIQRHQSVTTALRQTERFLQDASKHSKIGVAGAAKASGTEASSLVTTLLNFFGTRTDALEDSRLRSVLEARLVEDGVPPSVTLSCWRRESDENVIVMRLEQRHLLEPCLAQRLMNRLAAYCHNFSSVPDATLQQAIASATDEQSFLNTWSLSSAPAPSKKTYACLHDLVANQAREFPQKVALQFEESEFVTYEDLDQRTTSLARSIRQTHGLPSPSQQPVIPICFDRSMDMVIAILAVLKAGAAFVPINASDPAGRLKSIIRTSNAPFIIGSHVQGQETLQDVARETATNIYTIKQLLTMPSTVELPAQDSGSLAYVLFTSGSTGEPKGVMIEHRNVTSFIASNHEEIIGRWSACRMPVAAYTFDVSMGDLLTGLAVGARVALVQSQKLLASMAEWGNKVLATTLSMTPSLASLLRTAVPAYLQTLLLAGETFDPAIMQVMKDECRVWNGYGPTETFYATFYRVEESENRGFIPIGRPFHGNRIYLLYPETLERVPIGAVGEICVCGTQVARGYLARPELTAERFTSDPFDSHGIMYRTGDLGRFHADGSIEFLGRLDGQVKIRGQRAETAEIESVISSSSERITRTAVDIMRPQKNSLKVHLTACIVLSPKLEELEAAELVKSVVKPVCHHRLQSYMVPLTWICLDELPLTASGKTDKRKLASWIENIQNGEEVQGGWIISSKPLKPVHEGRNNIQPPANELEMMIQEACASLLGQDVAKVSMGSSFAALGGDSLLALQLNARLREEGLDSAPRAILQAQSLASLASICQPASDTESRRLNETMDLDSVGTWGDSQTTQWQAAAQDAGYSVEQIQHAMPCTPLQEGVLSSGLTGGSIDGYLAVFKVRLGKQINMDGIRKAWSSLVCEEEMLRTAFILNQETVSNEASQLSPFLQIVLHPSCPEVKRVMTLSVAPTSKAQLERPEAHPSLDVDLHLGNIPLSALLTVTKDEPEEEFTLEVALHHASYDEAYLSALLGRLSSLYRDAAKIPTDGLTDSRSTMDNRVSFSTFVRFLYSNNSAATAQFWKGHLKGAQPASWPVKNGLQRSMDTMQEPMFKSVQWKGGLRSIATRLHVTPAAVARAAIALTVAEHADNSDVVLGEVSNGQPDIQSRGRMIEGVISGPCATTHPVRLRLNDDTEGSRCSVRELVQQSFNTYLACLPHQYCGLTGIRQQCDRPELLPFQVLFAYQEAFRKSNLLAQDAPFEIRNGKLGHMGFPLMVACTRQEDDSATSFHCSYAPEVLDSTSVEWFLHHITQALNLIAQVAHTESATAEPARPMPAQITPSTQEISQLDRWSRADPNTREAGDSAEWTVDQMFEHNARTMPNKIALQFEDSEWITYGDLDYRSSQASMALRNRLATTGNDIGSVMVPICYERSVDMMIAVLAVLKSGAAYAPLDPSQPGDRLAMIVRKTKARVILCGTAQKNANLLEASGAVGADLTTLEELYDERFIATAPEPRHDPSSTAVVLFTSGSTGQPKGVMIAHRNLMSFVEHIQENAAGTWRICRVPIASYTFDGSMAEMLVPLCIGGRVGLVPEQKLLPSLPHWLEMLKATHLVMSTTIARLFCGAFRDPTAMSHLRCLFLGGESFDMSLLKHVPDECHVYNAYGPTETVVYVTLQRVHRDATLSDSGVPIGGPVGKNAVYLLRPESDSRVPLGVVGEICVAGDQVTQGYLDQPDVTQRHFHPNLVNPSHGRKIYRTGDLGRYNSSGRIEYRGRKDAQVKVRGQRVELSEIETILHEHELVKDSAVVVTDTPTGAVLVSFCLVDTCQLPGEEWEAIASRIKAHATSRLPSHMVPSYVINLEGDVPRVSTGKIDRKALEERARAVMAEDGSKHEREYVAPVTETETILCEVFGEILSRRVGITDRFIDIGIHSVLAIRAVSKINQRLQSRISLIDVFDFPTPCALAKRVDDTTAQEQYSIIPRAPRDQDAEQSFAQNRLWFLDQLHPGSASYLMPLGLRIHGKLQLEAFERAVQAIERRHETLRTTFESRDGCHVQVVHPFRPQSLRMIHTSPEDGEEASLAALKEEQTKPFDIQVEPGWRVAVIRSGPTEHILSIVIHHIISDGWSIGILLKELDILYSAAARGESLDHCLEPLPIQYRDFSVWQKQDEQAVELQRQLDYWVEKLTGSQPAQLLLDKPRPQALSGNALFKEVIVEGDLYHALSDFCKQYQTTAFIVLLATFRAAHYRLTGASDATIGTPIANRGRTELEGLIGLFVNVQCIRTQLDDADTFEALVKQVQSTVHEAFAHQDVPFEHIVSTLQPTRDASRNPLVQTAFAVHPKTPGQGKLDDLETQNILLARTSRMDLEVHLFHEDNVIQGQVTFARDLFVPETIRALISTFYAILACGLKDPSSLLGSIPLMKGTAALRELGLLDIKRTNYPRDCSVVDVFREQAAINPGRTAVCDNTGRVTYRQLDNESDKVAGWLLGQSFAPETLIAVLAPRSVETIVAILGILKANLAYLPLDSRTSEGRLRSIFSCVEHRLMVLVGSHIKKPVVPELEHVQFKQISDLLATQDSGLCGARDSLRVSPSATSLAYIMYTSGSTGKPKGVMIEHRGIVRLVKNCNKVSPEHLGKPVAHMANISFDVSTWEIYYPLLNGGTVVCVDAMTSLDSAALDRRFLHEEVRVAMFTPALFKTHLQQSPATIQRLDALILGGDRLDVQDVAAARKLVRGEIVNGYGPTENTGASASYRIPPQEHCLNGVPIGEAISNSGIYVMDQCLQLVPPGVIGELVVTGDGLARGYTDERRDEDCFLTIDLDGESARAYRTGDYGRWRPADGQLEYFGRRDNQVKIRGHRVELGEIEQTIMAHGSVKDAVTVVQELEGEQSQLAVFVTHSGGTDDTVEDEQVEAWRDIFDGETYDGIANMTPDRLGRDFTGWLSMYDGSAIDTLAMEEWLDDTVQTLLNGGRTRRILEVGTGSGMVLFNIASGLEQYVGVEPVERLAAAIQERANHHDELSGKVKVHAGTADQILTLCPDFSPSLVVVNSVAQYFPSADYLFQLVQDLLQLQGVETLFFGDMRSYPLYNQFLISKALHRAGARASLMQIQQIMAETKEAETELLVDPAFFTSLVSRMPDKVDHVEILPKRMTATNELSCYRYAAVVHVKSARAECRRVHRVKNEEWLDFTAQNLSPLAITRRLKASPLSPVAIANIPHRKTILERHLADALAGDSLMDESQDNWQLRHRNQAAANPGLTATDLERIGQRTGFQVEISWARQHSQGGGLDAIFHRLQPSHGEERVLFDFPTDHRDRLLVSFSNHPVRTQLHRKLQSHLRHSLESRMPSYMVPNTITVLDQMPLTDRSKVDRALLSRLVQRPQKRSVEATSSDSPRPDAVDNTIERVVCEVFGDILGVKVTPADSLFALGGHSLLVPRAASLLSKRLDRSVTVRDVFDCPTPNALAGRFRPTDSDQLSGTDETTSLTGPALSPITKPLEWQRSVEAWGLRAEEVVEANPCTPFQAGVLSNGMAAEHSTNSSYLNIMRLGLSGEQIDPDILQLAWHATLRQEDMLRTAFVPYAAGPGTSVGTASDAFLQAVLQLESGEVRRILKISLPTGQSPSPVNVDFGKIPVSLGLVWTGDGSGMQAELAIHHALYDEAYISWVLTQLSRNYHRARMTGRSDPAPTGRSLDPPRVPFSAFVSHLQSQDYAGTSSFWKDYLHGAPVASLPIPGGLEMSRSASRGVRDCRSADWTGDLRALAGQQGVTAAAIARAAVALVVAEHSGEDEAVLGEVSSGRSLMDASGFVAGPCIATHPVRIQLQSRRSSGIGKRASLEELAKHALDSYLETLPNQHLGLSSIRRQTRTPDLLPFQVLFVYQQPLGLATTQEQDGNYFTVEDGKPGQSEFPLAIEACCMPNGGHLRLRCTFDPVVMPAKDVVQLLDHVTRVLGAMNHQATSPARLAVNPDEMALLHQLAICPDPPQPQHEDDVCAHDLIHRQALQTPNKVAIQFEMTRFMTYGELDQQSSALANSIRYFLGPQLGSEQPLIPIFFEKSFDMVVAIMGVLKAGAAYVPLNASHPEARLLSVCQSTNAKLMLWDGLSGTKTLRTVARTVQASLYTMNDLPRAPSEARLPPMKQSSSSIAYVIYTSGSTGTPKGVMVTHGNLYVVMTSRRGVGFVAWTDNRLQLSAYTFDAAACDLFGPLAIGGRISMVRQEKTWAGLVEWADLLAVNALLTTPSVADLLTPGLERGQLAWLRTLMLCGEPVDRMILQKCPRELTVWNRYGPTETTMDVISCILHGPRTIEDVCHRPFVPIGRPARDNRVYLLRPQTADLVPIGVPGEICIAGPQVSEGYRGQDDLTVARFPADPFVEGAKMYRTGDWGRMHADGMIEFLGRIDHQVKLHGLRMELGEIEFAARTCPGVKACVVVKVECQGSQALVACVEAVVVGKREMVTQETVRNHIAERVPDYMVPAHIHIQTTPFPRTASDKLDRRQIGDQATQIATHRAPTVPSSRCRPQPGSLEERIASCWSRNLALGKDEVDITASFARLGGDSIRAISLLALLRREGLQLNMADFRPSATIKAQAARMRQESRHGDAPRYMQVVARPDSQATMVWIHPGFGQSSVFEGMVPALDPRFNVVLVSDPFFGTPECPQTLRDWAAHYLQDLEPQLTRGQPLVLAGYSFGGLLAIEMATLWQERYGAPPSSIIIADTRPYRPDTLFFRNSQERQESEEAALNRFGSGETHMIQEHFGKQERVWTQSRCPPVYGGRSLFLASTESHEEGVVTWWQSQCPRIDVRDLDCSHGAIFEPEMTSRVSAVINEHCDL</sequence>
<dbReference type="Pfam" id="PF13193">
    <property type="entry name" value="AMP-binding_C"/>
    <property type="match status" value="3"/>
</dbReference>
<dbReference type="InterPro" id="IPR023213">
    <property type="entry name" value="CAT-like_dom_sf"/>
</dbReference>
<dbReference type="InterPro" id="IPR020806">
    <property type="entry name" value="PKS_PP-bd"/>
</dbReference>
<feature type="compositionally biased region" description="Polar residues" evidence="6">
    <location>
        <begin position="6374"/>
        <end position="6387"/>
    </location>
</feature>
<dbReference type="InterPro" id="IPR036736">
    <property type="entry name" value="ACP-like_sf"/>
</dbReference>
<feature type="domain" description="Carrier" evidence="7">
    <location>
        <begin position="997"/>
        <end position="1073"/>
    </location>
</feature>
<dbReference type="NCBIfam" id="NF003417">
    <property type="entry name" value="PRK04813.1"/>
    <property type="match status" value="7"/>
</dbReference>
<keyword evidence="4" id="KW-0677">Repeat</keyword>
<dbReference type="Gene3D" id="3.30.559.10">
    <property type="entry name" value="Chloramphenicol acetyltransferase-like domain"/>
    <property type="match status" value="7"/>
</dbReference>
<evidence type="ECO:0000256" key="1">
    <source>
        <dbReference type="ARBA" id="ARBA00022450"/>
    </source>
</evidence>
<feature type="domain" description="Carrier" evidence="7">
    <location>
        <begin position="4803"/>
        <end position="4877"/>
    </location>
</feature>
<comment type="caution">
    <text evidence="8">The sequence shown here is derived from an EMBL/GenBank/DDBJ whole genome shotgun (WGS) entry which is preliminary data.</text>
</comment>
<dbReference type="InterPro" id="IPR020845">
    <property type="entry name" value="AMP-binding_CS"/>
</dbReference>
<dbReference type="GeneID" id="36552910"/>
<name>A0A2I2GMF7_9EURO</name>
<evidence type="ECO:0000256" key="2">
    <source>
        <dbReference type="ARBA" id="ARBA00022553"/>
    </source>
</evidence>
<dbReference type="Gene3D" id="3.40.50.1820">
    <property type="entry name" value="alpha/beta hydrolase"/>
    <property type="match status" value="2"/>
</dbReference>
<dbReference type="RefSeq" id="XP_024709357.1">
    <property type="nucleotide sequence ID" value="XM_024845210.1"/>
</dbReference>
<evidence type="ECO:0000256" key="6">
    <source>
        <dbReference type="SAM" id="MobiDB-lite"/>
    </source>
</evidence>
<keyword evidence="1" id="KW-0596">Phosphopantetheine</keyword>
<dbReference type="PANTHER" id="PTHR45527">
    <property type="entry name" value="NONRIBOSOMAL PEPTIDE SYNTHETASE"/>
    <property type="match status" value="1"/>
</dbReference>
<dbReference type="InterPro" id="IPR000873">
    <property type="entry name" value="AMP-dep_synth/lig_dom"/>
</dbReference>
<feature type="domain" description="Carrier" evidence="7">
    <location>
        <begin position="2090"/>
        <end position="2163"/>
    </location>
</feature>
<evidence type="ECO:0000259" key="7">
    <source>
        <dbReference type="PROSITE" id="PS50075"/>
    </source>
</evidence>
<dbReference type="InterPro" id="IPR001242">
    <property type="entry name" value="Condensation_dom"/>
</dbReference>
<dbReference type="SMART" id="SM00823">
    <property type="entry name" value="PKS_PP"/>
    <property type="match status" value="6"/>
</dbReference>
<dbReference type="CDD" id="cd05930">
    <property type="entry name" value="A_NRPS"/>
    <property type="match status" value="5"/>
</dbReference>
<dbReference type="InterPro" id="IPR025110">
    <property type="entry name" value="AMP-bd_C"/>
</dbReference>
<dbReference type="SUPFAM" id="SSF47336">
    <property type="entry name" value="ACP-like"/>
    <property type="match status" value="6"/>
</dbReference>
<dbReference type="FunFam" id="3.30.300.30:FF:000084">
    <property type="entry name" value="Enniatin synthase"/>
    <property type="match status" value="1"/>
</dbReference>
<evidence type="ECO:0000256" key="4">
    <source>
        <dbReference type="ARBA" id="ARBA00022737"/>
    </source>
</evidence>
<reference evidence="8 9" key="1">
    <citation type="submission" date="2016-12" db="EMBL/GenBank/DDBJ databases">
        <title>The genomes of Aspergillus section Nigri reveals drivers in fungal speciation.</title>
        <authorList>
            <consortium name="DOE Joint Genome Institute"/>
            <person name="Vesth T.C."/>
            <person name="Nybo J."/>
            <person name="Theobald S."/>
            <person name="Brandl J."/>
            <person name="Frisvad J.C."/>
            <person name="Nielsen K.F."/>
            <person name="Lyhne E.K."/>
            <person name="Kogle M.E."/>
            <person name="Kuo A."/>
            <person name="Riley R."/>
            <person name="Clum A."/>
            <person name="Nolan M."/>
            <person name="Lipzen A."/>
            <person name="Salamov A."/>
            <person name="Henrissat B."/>
            <person name="Wiebenga A."/>
            <person name="De Vries R.P."/>
            <person name="Grigoriev I.V."/>
            <person name="Mortensen U.H."/>
            <person name="Andersen M.R."/>
            <person name="Baker S.E."/>
        </authorList>
    </citation>
    <scope>NUCLEOTIDE SEQUENCE [LARGE SCALE GENOMIC DNA]</scope>
    <source>
        <strain evidence="8 9">IBT 23096</strain>
    </source>
</reference>
<feature type="domain" description="Carrier" evidence="7">
    <location>
        <begin position="3660"/>
        <end position="3739"/>
    </location>
</feature>
<dbReference type="VEuPathDB" id="FungiDB:P170DRAFT_372685"/>
<dbReference type="PANTHER" id="PTHR45527:SF1">
    <property type="entry name" value="FATTY ACID SYNTHASE"/>
    <property type="match status" value="1"/>
</dbReference>
<evidence type="ECO:0000256" key="5">
    <source>
        <dbReference type="ARBA" id="ARBA00029454"/>
    </source>
</evidence>
<dbReference type="Gene3D" id="3.40.50.150">
    <property type="entry name" value="Vaccinia Virus protein VP39"/>
    <property type="match status" value="1"/>
</dbReference>
<dbReference type="CDD" id="cd02440">
    <property type="entry name" value="AdoMet_MTases"/>
    <property type="match status" value="1"/>
</dbReference>
<dbReference type="InterPro" id="IPR001031">
    <property type="entry name" value="Thioesterase"/>
</dbReference>
<dbReference type="InterPro" id="IPR029063">
    <property type="entry name" value="SAM-dependent_MTases_sf"/>
</dbReference>
<dbReference type="GO" id="GO:0016874">
    <property type="term" value="F:ligase activity"/>
    <property type="evidence" value="ECO:0007669"/>
    <property type="project" value="UniProtKB-KW"/>
</dbReference>
<dbReference type="FunFam" id="3.30.300.30:FF:000015">
    <property type="entry name" value="Nonribosomal peptide synthase SidD"/>
    <property type="match status" value="5"/>
</dbReference>
<dbReference type="Pfam" id="PF00550">
    <property type="entry name" value="PP-binding"/>
    <property type="match status" value="6"/>
</dbReference>
<organism evidence="8 9">
    <name type="scientific">Aspergillus steynii IBT 23096</name>
    <dbReference type="NCBI Taxonomy" id="1392250"/>
    <lineage>
        <taxon>Eukaryota</taxon>
        <taxon>Fungi</taxon>
        <taxon>Dikarya</taxon>
        <taxon>Ascomycota</taxon>
        <taxon>Pezizomycotina</taxon>
        <taxon>Eurotiomycetes</taxon>
        <taxon>Eurotiomycetidae</taxon>
        <taxon>Eurotiales</taxon>
        <taxon>Aspergillaceae</taxon>
        <taxon>Aspergillus</taxon>
        <taxon>Aspergillus subgen. Circumdati</taxon>
    </lineage>
</organism>
<feature type="region of interest" description="Disordered" evidence="6">
    <location>
        <begin position="6368"/>
        <end position="6392"/>
    </location>
</feature>
<dbReference type="Pfam" id="PF00501">
    <property type="entry name" value="AMP-binding"/>
    <property type="match status" value="6"/>
</dbReference>
<dbReference type="InterPro" id="IPR010071">
    <property type="entry name" value="AA_adenyl_dom"/>
</dbReference>
<feature type="region of interest" description="Disordered" evidence="6">
    <location>
        <begin position="4246"/>
        <end position="4270"/>
    </location>
</feature>
<dbReference type="EMBL" id="MSFO01000001">
    <property type="protein sequence ID" value="PLB54055.1"/>
    <property type="molecule type" value="Genomic_DNA"/>
</dbReference>
<dbReference type="CDD" id="cd05918">
    <property type="entry name" value="A_NRPS_SidN3_like"/>
    <property type="match status" value="1"/>
</dbReference>
<keyword evidence="2" id="KW-0597">Phosphoprotein</keyword>
<dbReference type="GO" id="GO:0043041">
    <property type="term" value="P:amino acid activation for nonribosomal peptide biosynthetic process"/>
    <property type="evidence" value="ECO:0007669"/>
    <property type="project" value="TreeGrafter"/>
</dbReference>
<dbReference type="PROSITE" id="PS50075">
    <property type="entry name" value="CARRIER"/>
    <property type="match status" value="6"/>
</dbReference>
<keyword evidence="3" id="KW-0436">Ligase</keyword>
<feature type="non-terminal residue" evidence="8">
    <location>
        <position position="7729"/>
    </location>
</feature>
<dbReference type="Gene3D" id="2.30.38.10">
    <property type="entry name" value="Luciferase, Domain 3"/>
    <property type="match status" value="1"/>
</dbReference>
<dbReference type="OrthoDB" id="416786at2759"/>
<dbReference type="Gene3D" id="1.10.1200.10">
    <property type="entry name" value="ACP-like"/>
    <property type="match status" value="4"/>
</dbReference>
<dbReference type="GO" id="GO:0044281">
    <property type="term" value="P:small molecule metabolic process"/>
    <property type="evidence" value="ECO:0007669"/>
    <property type="project" value="UniProtKB-ARBA"/>
</dbReference>
<dbReference type="Pfam" id="PF00668">
    <property type="entry name" value="Condensation"/>
    <property type="match status" value="6"/>
</dbReference>
<dbReference type="SUPFAM" id="SSF56801">
    <property type="entry name" value="Acetyl-CoA synthetase-like"/>
    <property type="match status" value="6"/>
</dbReference>
<dbReference type="InterPro" id="IPR029058">
    <property type="entry name" value="AB_hydrolase_fold"/>
</dbReference>
<dbReference type="CDD" id="cd19531">
    <property type="entry name" value="LCL_NRPS-like"/>
    <property type="match status" value="1"/>
</dbReference>
<dbReference type="Gene3D" id="3.40.50.980">
    <property type="match status" value="2"/>
</dbReference>
<dbReference type="SUPFAM" id="SSF53335">
    <property type="entry name" value="S-adenosyl-L-methionine-dependent methyltransferases"/>
    <property type="match status" value="1"/>
</dbReference>
<feature type="domain" description="Carrier" evidence="7">
    <location>
        <begin position="7422"/>
        <end position="7495"/>
    </location>
</feature>
<dbReference type="Gene3D" id="3.30.300.30">
    <property type="match status" value="7"/>
</dbReference>
<dbReference type="GO" id="GO:0044550">
    <property type="term" value="P:secondary metabolite biosynthetic process"/>
    <property type="evidence" value="ECO:0007669"/>
    <property type="project" value="UniProtKB-ARBA"/>
</dbReference>
<dbReference type="PROSITE" id="PS00012">
    <property type="entry name" value="PHOSPHOPANTETHEINE"/>
    <property type="match status" value="3"/>
</dbReference>
<feature type="compositionally biased region" description="Basic and acidic residues" evidence="6">
    <location>
        <begin position="4256"/>
        <end position="4268"/>
    </location>
</feature>
<evidence type="ECO:0000313" key="9">
    <source>
        <dbReference type="Proteomes" id="UP000234275"/>
    </source>
</evidence>